<dbReference type="Pfam" id="PF00884">
    <property type="entry name" value="Sulfatase"/>
    <property type="match status" value="1"/>
</dbReference>
<dbReference type="InterPro" id="IPR000917">
    <property type="entry name" value="Sulfatase_N"/>
</dbReference>
<keyword evidence="7" id="KW-1185">Reference proteome</keyword>
<evidence type="ECO:0000259" key="5">
    <source>
        <dbReference type="Pfam" id="PF00884"/>
    </source>
</evidence>
<dbReference type="PANTHER" id="PTHR42693">
    <property type="entry name" value="ARYLSULFATASE FAMILY MEMBER"/>
    <property type="match status" value="1"/>
</dbReference>
<sequence length="938" mass="103368">MSDSMSMPGPVGRRRKHEGCAMCRSRLVIPCGSIRAIGGTRQGVAVSRLLMSALNTRPHEKVSEVQWVIEPFRLHVEEDLRELVGLLLSANFFRPEAGHMQGCVDGSGLNELEGHLHDRRRKVTSLTACPGAFIAPLTGPITGAVAMANKKDATPENVDTIPRQILPIPDAKFVGLTTYDAKDPNTNYPPIKALRPPKAAPNVLIILVDDAGFGSSSAYGGPCNTPHFEKLAANGLKYTRFHTTALCSPTRQALLTGRNHHSVGMGAITEMGTSAPGNSGVRPKDKAPLAEVLKLNGFSTAQFGKCHEVALWEVTPVGPFTQWPTGSGFEHFYGFVGGEANQYYPGLYEGTKAVEPPKTPEEGYTLNNDLATRAVTWIRQQKALMPDKPFFVYYAPGATHAPHHVPKEWSDKYKGKFDGGWDKLREEIFARQKALGVIPKDAVLTKRHDEIPAWDDMPADLKPVLARQMEIYAGFMEQTDHEIGRVIAAVEDLGLLDDTLIYLMIGDNGASAEGTINGCFNEMTTLNGMPAIETTEFLHSKIEDFGTPKAYNHYAVGWAHALCTPYQWTKQIASHWGGTRNGLIVHWPNGVKGKGELRHQFHHVIDVAKTILEVCHLPEPTIVNSITQAPYEGFTMVPTFNDAKAEENHIVQYFEMMGNRGLYLKGWTACTRHRTPWKADPPPPFDEDVWELYGPDDWTQANNIVAKNPQKLAELQRLWLIEATKYNVVPLDDRGFERVNPDIAGRPQVITGNRQVLFQGMRVTEACVLTLKNKSYSVTTQVTVSEKGAEGVIVTQGGEYGGWTLYCKEGKLKYCYNFFGIEYYIIGADQAVPAGDHQLRVEFKYDGGGLAKGGDVTLYYDGKAVGKGRVEKTQPMGYSADEACDVGGDTGSPASHEYGATGNSFTGTIHWVQIDVGEDDHNHLITAEDRYRIAMARQ</sequence>
<dbReference type="Gene3D" id="3.40.720.10">
    <property type="entry name" value="Alkaline Phosphatase, subunit A"/>
    <property type="match status" value="1"/>
</dbReference>
<proteinExistence type="inferred from homology"/>
<gene>
    <name evidence="6" type="ORF">J2X06_001087</name>
</gene>
<evidence type="ECO:0000256" key="4">
    <source>
        <dbReference type="ARBA" id="ARBA00022837"/>
    </source>
</evidence>
<evidence type="ECO:0000256" key="2">
    <source>
        <dbReference type="ARBA" id="ARBA00022723"/>
    </source>
</evidence>
<dbReference type="PROSITE" id="PS00523">
    <property type="entry name" value="SULFATASE_1"/>
    <property type="match status" value="1"/>
</dbReference>
<evidence type="ECO:0000256" key="3">
    <source>
        <dbReference type="ARBA" id="ARBA00022801"/>
    </source>
</evidence>
<organism evidence="6 7">
    <name type="scientific">Lysobacter niastensis</name>
    <dbReference type="NCBI Taxonomy" id="380629"/>
    <lineage>
        <taxon>Bacteria</taxon>
        <taxon>Pseudomonadati</taxon>
        <taxon>Pseudomonadota</taxon>
        <taxon>Gammaproteobacteria</taxon>
        <taxon>Lysobacterales</taxon>
        <taxon>Lysobacteraceae</taxon>
        <taxon>Lysobacter</taxon>
    </lineage>
</organism>
<dbReference type="SUPFAM" id="SSF53649">
    <property type="entry name" value="Alkaline phosphatase-like"/>
    <property type="match status" value="1"/>
</dbReference>
<dbReference type="InterPro" id="IPR024607">
    <property type="entry name" value="Sulfatase_CS"/>
</dbReference>
<keyword evidence="2" id="KW-0479">Metal-binding</keyword>
<feature type="domain" description="Sulfatase N-terminal" evidence="5">
    <location>
        <begin position="201"/>
        <end position="614"/>
    </location>
</feature>
<dbReference type="PANTHER" id="PTHR42693:SF43">
    <property type="entry name" value="BLL2667 PROTEIN"/>
    <property type="match status" value="1"/>
</dbReference>
<dbReference type="Gene3D" id="3.30.1120.10">
    <property type="match status" value="1"/>
</dbReference>
<accession>A0ABU1W8I3</accession>
<comment type="similarity">
    <text evidence="1">Belongs to the sulfatase family.</text>
</comment>
<dbReference type="CDD" id="cd16025">
    <property type="entry name" value="PAS_like"/>
    <property type="match status" value="1"/>
</dbReference>
<name>A0ABU1W8I3_9GAMM</name>
<dbReference type="Proteomes" id="UP001251524">
    <property type="component" value="Unassembled WGS sequence"/>
</dbReference>
<keyword evidence="4" id="KW-0106">Calcium</keyword>
<evidence type="ECO:0000256" key="1">
    <source>
        <dbReference type="ARBA" id="ARBA00008779"/>
    </source>
</evidence>
<reference evidence="6 7" key="1">
    <citation type="submission" date="2023-07" db="EMBL/GenBank/DDBJ databases">
        <title>Sorghum-associated microbial communities from plants grown in Nebraska, USA.</title>
        <authorList>
            <person name="Schachtman D."/>
        </authorList>
    </citation>
    <scope>NUCLEOTIDE SEQUENCE [LARGE SCALE GENOMIC DNA]</scope>
    <source>
        <strain evidence="6 7">BE198</strain>
    </source>
</reference>
<dbReference type="GO" id="GO:0004065">
    <property type="term" value="F:arylsulfatase activity"/>
    <property type="evidence" value="ECO:0007669"/>
    <property type="project" value="UniProtKB-EC"/>
</dbReference>
<dbReference type="InterPro" id="IPR050738">
    <property type="entry name" value="Sulfatase"/>
</dbReference>
<keyword evidence="3 6" id="KW-0378">Hydrolase</keyword>
<evidence type="ECO:0000313" key="6">
    <source>
        <dbReference type="EMBL" id="MDR7133903.1"/>
    </source>
</evidence>
<dbReference type="EC" id="3.1.6.1" evidence="6"/>
<dbReference type="InterPro" id="IPR017850">
    <property type="entry name" value="Alkaline_phosphatase_core_sf"/>
</dbReference>
<protein>
    <submittedName>
        <fullName evidence="6">Arylsulfatase</fullName>
        <ecNumber evidence="6">3.1.6.1</ecNumber>
    </submittedName>
</protein>
<evidence type="ECO:0000313" key="7">
    <source>
        <dbReference type="Proteomes" id="UP001251524"/>
    </source>
</evidence>
<comment type="caution">
    <text evidence="6">The sequence shown here is derived from an EMBL/GenBank/DDBJ whole genome shotgun (WGS) entry which is preliminary data.</text>
</comment>
<dbReference type="EMBL" id="JAVDVY010000001">
    <property type="protein sequence ID" value="MDR7133903.1"/>
    <property type="molecule type" value="Genomic_DNA"/>
</dbReference>